<evidence type="ECO:0000313" key="12">
    <source>
        <dbReference type="Proteomes" id="UP000039046"/>
    </source>
</evidence>
<evidence type="ECO:0000256" key="4">
    <source>
        <dbReference type="ARBA" id="ARBA00022750"/>
    </source>
</evidence>
<feature type="domain" description="Peptidase A1" evidence="10">
    <location>
        <begin position="60"/>
        <end position="407"/>
    </location>
</feature>
<feature type="compositionally biased region" description="Polar residues" evidence="8">
    <location>
        <begin position="435"/>
        <end position="450"/>
    </location>
</feature>
<dbReference type="PANTHER" id="PTHR47966">
    <property type="entry name" value="BETA-SITE APP-CLEAVING ENZYME, ISOFORM A-RELATED"/>
    <property type="match status" value="1"/>
</dbReference>
<gene>
    <name evidence="11" type="ORF">VHEMI08631</name>
</gene>
<comment type="similarity">
    <text evidence="1 7">Belongs to the peptidase A1 family.</text>
</comment>
<evidence type="ECO:0000256" key="8">
    <source>
        <dbReference type="SAM" id="MobiDB-lite"/>
    </source>
</evidence>
<dbReference type="Gene3D" id="2.40.70.10">
    <property type="entry name" value="Acid Proteases"/>
    <property type="match status" value="2"/>
</dbReference>
<keyword evidence="5 7" id="KW-0378">Hydrolase</keyword>
<keyword evidence="12" id="KW-1185">Reference proteome</keyword>
<keyword evidence="3 9" id="KW-0732">Signal</keyword>
<evidence type="ECO:0000256" key="2">
    <source>
        <dbReference type="ARBA" id="ARBA00022670"/>
    </source>
</evidence>
<dbReference type="PANTHER" id="PTHR47966:SF65">
    <property type="entry name" value="ASPARTIC-TYPE ENDOPEPTIDASE"/>
    <property type="match status" value="1"/>
</dbReference>
<dbReference type="STRING" id="1531966.A0A0A1T787"/>
<feature type="signal peptide" evidence="9">
    <location>
        <begin position="1"/>
        <end position="16"/>
    </location>
</feature>
<feature type="active site" evidence="6">
    <location>
        <position position="279"/>
    </location>
</feature>
<dbReference type="InterPro" id="IPR001461">
    <property type="entry name" value="Aspartic_peptidase_A1"/>
</dbReference>
<dbReference type="InterPro" id="IPR021109">
    <property type="entry name" value="Peptidase_aspartic_dom_sf"/>
</dbReference>
<proteinExistence type="inferred from homology"/>
<protein>
    <recommendedName>
        <fullName evidence="10">Peptidase A1 domain-containing protein</fullName>
    </recommendedName>
</protein>
<accession>A0A0A1T787</accession>
<dbReference type="SUPFAM" id="SSF50630">
    <property type="entry name" value="Acid proteases"/>
    <property type="match status" value="1"/>
</dbReference>
<reference evidence="11 12" key="1">
    <citation type="journal article" date="2015" name="Genome Announc.">
        <title>Draft Genome Sequence and Gene Annotation of the Entomopathogenic Fungus Verticillium hemipterigenum.</title>
        <authorList>
            <person name="Horn F."/>
            <person name="Habel A."/>
            <person name="Scharf D.H."/>
            <person name="Dworschak J."/>
            <person name="Brakhage A.A."/>
            <person name="Guthke R."/>
            <person name="Hertweck C."/>
            <person name="Linde J."/>
        </authorList>
    </citation>
    <scope>NUCLEOTIDE SEQUENCE [LARGE SCALE GENOMIC DNA]</scope>
</reference>
<evidence type="ECO:0000256" key="1">
    <source>
        <dbReference type="ARBA" id="ARBA00007447"/>
    </source>
</evidence>
<dbReference type="EMBL" id="CDHN01000005">
    <property type="protein sequence ID" value="CEJ93011.1"/>
    <property type="molecule type" value="Genomic_DNA"/>
</dbReference>
<dbReference type="InterPro" id="IPR033876">
    <property type="entry name" value="SAP-like"/>
</dbReference>
<organism evidence="11 12">
    <name type="scientific">[Torrubiella] hemipterigena</name>
    <dbReference type="NCBI Taxonomy" id="1531966"/>
    <lineage>
        <taxon>Eukaryota</taxon>
        <taxon>Fungi</taxon>
        <taxon>Dikarya</taxon>
        <taxon>Ascomycota</taxon>
        <taxon>Pezizomycotina</taxon>
        <taxon>Sordariomycetes</taxon>
        <taxon>Hypocreomycetidae</taxon>
        <taxon>Hypocreales</taxon>
        <taxon>Clavicipitaceae</taxon>
        <taxon>Clavicipitaceae incertae sedis</taxon>
        <taxon>'Torrubiella' clade</taxon>
    </lineage>
</organism>
<dbReference type="HOGENOM" id="CLU_013253_9_3_1"/>
<feature type="region of interest" description="Disordered" evidence="8">
    <location>
        <begin position="424"/>
        <end position="459"/>
    </location>
</feature>
<dbReference type="OrthoDB" id="771136at2759"/>
<evidence type="ECO:0000256" key="6">
    <source>
        <dbReference type="PIRSR" id="PIRSR601461-1"/>
    </source>
</evidence>
<keyword evidence="4 7" id="KW-0064">Aspartyl protease</keyword>
<dbReference type="InterPro" id="IPR001969">
    <property type="entry name" value="Aspartic_peptidase_AS"/>
</dbReference>
<sequence>MKTVLPMMALAATASAGTMSLDIAKAPASSASTQARRHARYLAARDKTQTVALPSLGDEYIAQVSIGTPAQNVQVQIDTGSSDFFVIAEGTEFCEDPSNKCGPGYDIDKSNTATKVNSTDISGIVLFNTTFADKTGVSGPFIKEDIVIGDIKVKQQIMGYGTTTSTNLGIMGLAFDALESTDDGVSNITYPSFLDNLVTQGVINKRFFSLFLNSLQANKGSLLFGGVDTERYYDSLVKLPVYPDPDTGMIGGWVVKLDAVSATGIDLPPLANNTLVTLDSGTTDTLLPAAQAEPIFDYLGAIGFKGSTSAFDGKFADCVHTKDNVTFTFELGGTKFYMPISNFVIDQYTDKEQAALKADLGSATKNWSRVCSVGFEAAGDDGLLFGDSFLRALYVVHDVDNQMVGLAQANLQSTKTNVIEISKTDGIPDNKGSPVPTQVVQTGQDGTPKQSGDKSGAQSSVHVRTTTLFLATILAVLNVL</sequence>
<evidence type="ECO:0000256" key="7">
    <source>
        <dbReference type="RuleBase" id="RU000454"/>
    </source>
</evidence>
<name>A0A0A1T787_9HYPO</name>
<dbReference type="PROSITE" id="PS00141">
    <property type="entry name" value="ASP_PROTEASE"/>
    <property type="match status" value="1"/>
</dbReference>
<dbReference type="Proteomes" id="UP000039046">
    <property type="component" value="Unassembled WGS sequence"/>
</dbReference>
<evidence type="ECO:0000259" key="10">
    <source>
        <dbReference type="PROSITE" id="PS51767"/>
    </source>
</evidence>
<dbReference type="GO" id="GO:0004190">
    <property type="term" value="F:aspartic-type endopeptidase activity"/>
    <property type="evidence" value="ECO:0007669"/>
    <property type="project" value="UniProtKB-KW"/>
</dbReference>
<dbReference type="GO" id="GO:0006508">
    <property type="term" value="P:proteolysis"/>
    <property type="evidence" value="ECO:0007669"/>
    <property type="project" value="UniProtKB-KW"/>
</dbReference>
<evidence type="ECO:0000256" key="3">
    <source>
        <dbReference type="ARBA" id="ARBA00022729"/>
    </source>
</evidence>
<dbReference type="CDD" id="cd05474">
    <property type="entry name" value="SAP_like"/>
    <property type="match status" value="1"/>
</dbReference>
<dbReference type="PROSITE" id="PS51767">
    <property type="entry name" value="PEPTIDASE_A1"/>
    <property type="match status" value="1"/>
</dbReference>
<keyword evidence="2 7" id="KW-0645">Protease</keyword>
<dbReference type="AlphaFoldDB" id="A0A0A1T787"/>
<dbReference type="PRINTS" id="PR00792">
    <property type="entry name" value="PEPSIN"/>
</dbReference>
<dbReference type="Pfam" id="PF00026">
    <property type="entry name" value="Asp"/>
    <property type="match status" value="1"/>
</dbReference>
<evidence type="ECO:0000256" key="5">
    <source>
        <dbReference type="ARBA" id="ARBA00022801"/>
    </source>
</evidence>
<feature type="chain" id="PRO_5001979404" description="Peptidase A1 domain-containing protein" evidence="9">
    <location>
        <begin position="17"/>
        <end position="480"/>
    </location>
</feature>
<feature type="active site" evidence="6">
    <location>
        <position position="78"/>
    </location>
</feature>
<evidence type="ECO:0000313" key="11">
    <source>
        <dbReference type="EMBL" id="CEJ93011.1"/>
    </source>
</evidence>
<dbReference type="InterPro" id="IPR033121">
    <property type="entry name" value="PEPTIDASE_A1"/>
</dbReference>
<evidence type="ECO:0000256" key="9">
    <source>
        <dbReference type="SAM" id="SignalP"/>
    </source>
</evidence>